<reference evidence="2 3" key="1">
    <citation type="journal article" date="2019" name="Int. J. Syst. Evol. Microbiol.">
        <title>The Global Catalogue of Microorganisms (GCM) 10K type strain sequencing project: providing services to taxonomists for standard genome sequencing and annotation.</title>
        <authorList>
            <consortium name="The Broad Institute Genomics Platform"/>
            <consortium name="The Broad Institute Genome Sequencing Center for Infectious Disease"/>
            <person name="Wu L."/>
            <person name="Ma J."/>
        </authorList>
    </citation>
    <scope>NUCLEOTIDE SEQUENCE [LARGE SCALE GENOMIC DNA]</scope>
    <source>
        <strain evidence="2 3">JCM 14322</strain>
    </source>
</reference>
<sequence length="122" mass="13644">MGNRSPDVDEWFAAYDNPQRDLVLAVRAAVLDADDRVSETIKWKAPTFVYKGNIASFYPKTKTHASLMFHRGAEIPDPDGLLEGEGDVSRVARFLDADDLEVKRLALQQLIRAWIALQDGEG</sequence>
<dbReference type="RefSeq" id="WP_344292407.1">
    <property type="nucleotide sequence ID" value="NZ_BAAANJ010000001.1"/>
</dbReference>
<keyword evidence="3" id="KW-1185">Reference proteome</keyword>
<protein>
    <recommendedName>
        <fullName evidence="1">YdhG-like domain-containing protein</fullName>
    </recommendedName>
</protein>
<dbReference type="SUPFAM" id="SSF159888">
    <property type="entry name" value="YdhG-like"/>
    <property type="match status" value="1"/>
</dbReference>
<dbReference type="InterPro" id="IPR014922">
    <property type="entry name" value="YdhG-like"/>
</dbReference>
<dbReference type="Proteomes" id="UP001500002">
    <property type="component" value="Unassembled WGS sequence"/>
</dbReference>
<accession>A0ABN2LRS1</accession>
<evidence type="ECO:0000259" key="1">
    <source>
        <dbReference type="Pfam" id="PF08818"/>
    </source>
</evidence>
<proteinExistence type="predicted"/>
<comment type="caution">
    <text evidence="2">The sequence shown here is derived from an EMBL/GenBank/DDBJ whole genome shotgun (WGS) entry which is preliminary data.</text>
</comment>
<evidence type="ECO:0000313" key="2">
    <source>
        <dbReference type="EMBL" id="GAA1797649.1"/>
    </source>
</evidence>
<name>A0ABN2LRS1_9MICO</name>
<gene>
    <name evidence="2" type="ORF">GCM10009749_01500</name>
</gene>
<organism evidence="2 3">
    <name type="scientific">Agromyces neolithicus</name>
    <dbReference type="NCBI Taxonomy" id="269420"/>
    <lineage>
        <taxon>Bacteria</taxon>
        <taxon>Bacillati</taxon>
        <taxon>Actinomycetota</taxon>
        <taxon>Actinomycetes</taxon>
        <taxon>Micrococcales</taxon>
        <taxon>Microbacteriaceae</taxon>
        <taxon>Agromyces</taxon>
    </lineage>
</organism>
<dbReference type="EMBL" id="BAAANJ010000001">
    <property type="protein sequence ID" value="GAA1797649.1"/>
    <property type="molecule type" value="Genomic_DNA"/>
</dbReference>
<evidence type="ECO:0000313" key="3">
    <source>
        <dbReference type="Proteomes" id="UP001500002"/>
    </source>
</evidence>
<dbReference type="Pfam" id="PF08818">
    <property type="entry name" value="DUF1801"/>
    <property type="match status" value="1"/>
</dbReference>
<feature type="domain" description="YdhG-like" evidence="1">
    <location>
        <begin position="19"/>
        <end position="115"/>
    </location>
</feature>
<dbReference type="Gene3D" id="3.90.1150.200">
    <property type="match status" value="1"/>
</dbReference>